<dbReference type="NCBIfam" id="TIGR03793">
    <property type="entry name" value="leader_NHLP"/>
    <property type="match status" value="1"/>
</dbReference>
<accession>A0ABV5AU35</accession>
<organism evidence="3 4">
    <name type="scientific">Paenibacillus enshidis</name>
    <dbReference type="NCBI Taxonomy" id="1458439"/>
    <lineage>
        <taxon>Bacteria</taxon>
        <taxon>Bacillati</taxon>
        <taxon>Bacillota</taxon>
        <taxon>Bacilli</taxon>
        <taxon>Bacillales</taxon>
        <taxon>Paenibacillaceae</taxon>
        <taxon>Paenibacillus</taxon>
    </lineage>
</organism>
<dbReference type="SUPFAM" id="SSF56209">
    <property type="entry name" value="Nitrile hydratase alpha chain"/>
    <property type="match status" value="1"/>
</dbReference>
<protein>
    <submittedName>
        <fullName evidence="3">NHLP leader peptide family RiPP</fullName>
    </submittedName>
</protein>
<reference evidence="3 4" key="1">
    <citation type="submission" date="2024-09" db="EMBL/GenBank/DDBJ databases">
        <title>Paenibacillus zeirhizospherea sp. nov., isolated from surface of the maize (Zea mays) roots in a horticulture field, Hungary.</title>
        <authorList>
            <person name="Marton D."/>
            <person name="Farkas M."/>
            <person name="Bedics A."/>
            <person name="Toth E."/>
            <person name="Tancsics A."/>
            <person name="Boka K."/>
            <person name="Maroti G."/>
            <person name="Kriszt B."/>
            <person name="Cserhati M."/>
        </authorList>
    </citation>
    <scope>NUCLEOTIDE SEQUENCE [LARGE SCALE GENOMIC DNA]</scope>
    <source>
        <strain evidence="3 4">KCTC 33519</strain>
    </source>
</reference>
<dbReference type="InterPro" id="IPR022513">
    <property type="entry name" value="TOMM_pelo"/>
</dbReference>
<dbReference type="InterPro" id="IPR036648">
    <property type="entry name" value="CN_Hdrase_a/SCN_Hdrase_g_sf"/>
</dbReference>
<evidence type="ECO:0000313" key="4">
    <source>
        <dbReference type="Proteomes" id="UP001580346"/>
    </source>
</evidence>
<dbReference type="RefSeq" id="WP_375355531.1">
    <property type="nucleotide sequence ID" value="NZ_JBHHMI010000009.1"/>
</dbReference>
<dbReference type="EMBL" id="JBHHMI010000009">
    <property type="protein sequence ID" value="MFB5267522.1"/>
    <property type="molecule type" value="Genomic_DNA"/>
</dbReference>
<name>A0ABV5AU35_9BACL</name>
<comment type="caution">
    <text evidence="3">The sequence shown here is derived from an EMBL/GenBank/DDBJ whole genome shotgun (WGS) entry which is preliminary data.</text>
</comment>
<sequence>MSVELAAQNQLIQKAWEDQAFREKLMEDPKAAIRELLGVVIPDHIQLKTVQETPEQLYLVIPPAPARMIPAATQPEFRW</sequence>
<dbReference type="Pfam" id="PF02979">
    <property type="entry name" value="NHase_alpha"/>
    <property type="match status" value="1"/>
</dbReference>
<evidence type="ECO:0000313" key="3">
    <source>
        <dbReference type="EMBL" id="MFB5267522.1"/>
    </source>
</evidence>
<proteinExistence type="predicted"/>
<dbReference type="Proteomes" id="UP001580346">
    <property type="component" value="Unassembled WGS sequence"/>
</dbReference>
<feature type="domain" description="Nitrile hydratase alpha/Thiocyanate hydrolase gamma" evidence="2">
    <location>
        <begin position="9"/>
        <end position="61"/>
    </location>
</feature>
<dbReference type="InterPro" id="IPR004232">
    <property type="entry name" value="CN_Hdrtase_a/SCN_Hdrlase_g"/>
</dbReference>
<evidence type="ECO:0000259" key="2">
    <source>
        <dbReference type="Pfam" id="PF02979"/>
    </source>
</evidence>
<keyword evidence="1" id="KW-0479">Metal-binding</keyword>
<dbReference type="Gene3D" id="3.90.330.10">
    <property type="entry name" value="Nitrile hydratase alpha /Thiocyanate hydrolase gamma"/>
    <property type="match status" value="1"/>
</dbReference>
<gene>
    <name evidence="3" type="ORF">ACE41H_12115</name>
</gene>
<evidence type="ECO:0000256" key="1">
    <source>
        <dbReference type="ARBA" id="ARBA00022723"/>
    </source>
</evidence>
<keyword evidence="4" id="KW-1185">Reference proteome</keyword>